<protein>
    <recommendedName>
        <fullName evidence="2">Thioredoxin family protein</fullName>
    </recommendedName>
</protein>
<accession>A0A381SP90</accession>
<evidence type="ECO:0000313" key="1">
    <source>
        <dbReference type="EMBL" id="SVA05141.1"/>
    </source>
</evidence>
<organism evidence="1">
    <name type="scientific">marine metagenome</name>
    <dbReference type="NCBI Taxonomy" id="408172"/>
    <lineage>
        <taxon>unclassified sequences</taxon>
        <taxon>metagenomes</taxon>
        <taxon>ecological metagenomes</taxon>
    </lineage>
</organism>
<reference evidence="1" key="1">
    <citation type="submission" date="2018-05" db="EMBL/GenBank/DDBJ databases">
        <authorList>
            <person name="Lanie J.A."/>
            <person name="Ng W.-L."/>
            <person name="Kazmierczak K.M."/>
            <person name="Andrzejewski T.M."/>
            <person name="Davidsen T.M."/>
            <person name="Wayne K.J."/>
            <person name="Tettelin H."/>
            <person name="Glass J.I."/>
            <person name="Rusch D."/>
            <person name="Podicherti R."/>
            <person name="Tsui H.-C.T."/>
            <person name="Winkler M.E."/>
        </authorList>
    </citation>
    <scope>NUCLEOTIDE SEQUENCE</scope>
</reference>
<dbReference type="AlphaFoldDB" id="A0A381SP90"/>
<proteinExistence type="predicted"/>
<evidence type="ECO:0008006" key="2">
    <source>
        <dbReference type="Google" id="ProtNLM"/>
    </source>
</evidence>
<sequence length="105" mass="12085">MKVELYYFDDCPSWQQARENLQEALQLEKISAEIETIRVAEADDVQLKRFIGSPTIRIDGIDIEGVAAELRGYAYGCRVYTDGDRTAGWPSVTQVRRALQREHRH</sequence>
<dbReference type="EMBL" id="UINC01003305">
    <property type="protein sequence ID" value="SVA05141.1"/>
    <property type="molecule type" value="Genomic_DNA"/>
</dbReference>
<gene>
    <name evidence="1" type="ORF">METZ01_LOCUS57995</name>
</gene>
<name>A0A381SP90_9ZZZZ</name>